<dbReference type="InterPro" id="IPR000847">
    <property type="entry name" value="LysR_HTH_N"/>
</dbReference>
<gene>
    <name evidence="7" type="ORF">CVM73_30080</name>
</gene>
<dbReference type="SUPFAM" id="SSF46785">
    <property type="entry name" value="Winged helix' DNA-binding domain"/>
    <property type="match status" value="1"/>
</dbReference>
<dbReference type="Proteomes" id="UP000231194">
    <property type="component" value="Unassembled WGS sequence"/>
</dbReference>
<dbReference type="RefSeq" id="WP_100235387.1">
    <property type="nucleotide sequence ID" value="NZ_PGVG01000034.1"/>
</dbReference>
<reference evidence="7 8" key="1">
    <citation type="submission" date="2017-11" db="EMBL/GenBank/DDBJ databases">
        <title>Bradyrhizobium forestalis sp. nov., an efficient nitrogen-fixing bacterium isolated from nodules of forest legume species in the Amazon.</title>
        <authorList>
            <person name="Costa E.M."/>
            <person name="Guimaraes A."/>
            <person name="Carvalho T.S."/>
            <person name="Rodrigues T.L."/>
            <person name="Ribeiro P.R.A."/>
            <person name="Lebbe L."/>
            <person name="Willems A."/>
            <person name="Moreira F.M.S."/>
        </authorList>
    </citation>
    <scope>NUCLEOTIDE SEQUENCE [LARGE SCALE GENOMIC DNA]</scope>
    <source>
        <strain evidence="7 8">INPA54B</strain>
    </source>
</reference>
<dbReference type="PRINTS" id="PR00039">
    <property type="entry name" value="HTHLYSR"/>
</dbReference>
<sequence length="333" mass="36232">MSTSLLPAVQLTFGPPFRYDMHRSISILLRYDVDLRRLRYFVAVAEEGHITRAAERLDMQQPPLSRQISLMERDLGVQLFRRTPRGVEMTVAGQALLSEAKAVLAQFDRAIDATRRAARGEQGTLCIGIAPTAPFNPLVPDSIRCFREANPLVSLVLHEGLSNDIVAQFNNDQMDVAFVRSSQIHADGVIVAPLQEEPLVAALPNHHRAARTKSKAVSLKSLANEQFIMIGPAGTGLHDETIAACHRAAFTPRLGQPAPRITSALGLVAAGLGIALVPSTMQSARMKGVAYLPLADASAKAFLGLAWRRDDPSPVLKKFLSLVRAMAKKRPSI</sequence>
<dbReference type="PROSITE" id="PS50931">
    <property type="entry name" value="HTH_LYSR"/>
    <property type="match status" value="1"/>
</dbReference>
<evidence type="ECO:0000256" key="1">
    <source>
        <dbReference type="ARBA" id="ARBA00003502"/>
    </source>
</evidence>
<dbReference type="InterPro" id="IPR036390">
    <property type="entry name" value="WH_DNA-bd_sf"/>
</dbReference>
<dbReference type="InterPro" id="IPR036388">
    <property type="entry name" value="WH-like_DNA-bd_sf"/>
</dbReference>
<protein>
    <submittedName>
        <fullName evidence="7">LysR family transcriptional regulator</fullName>
    </submittedName>
</protein>
<evidence type="ECO:0000256" key="5">
    <source>
        <dbReference type="ARBA" id="ARBA00023163"/>
    </source>
</evidence>
<dbReference type="SUPFAM" id="SSF53850">
    <property type="entry name" value="Periplasmic binding protein-like II"/>
    <property type="match status" value="1"/>
</dbReference>
<evidence type="ECO:0000256" key="3">
    <source>
        <dbReference type="ARBA" id="ARBA00023015"/>
    </source>
</evidence>
<comment type="similarity">
    <text evidence="2">Belongs to the LysR transcriptional regulatory family.</text>
</comment>
<keyword evidence="8" id="KW-1185">Reference proteome</keyword>
<name>A0A2M8R1C1_9BRAD</name>
<dbReference type="Gene3D" id="3.40.190.10">
    <property type="entry name" value="Periplasmic binding protein-like II"/>
    <property type="match status" value="2"/>
</dbReference>
<evidence type="ECO:0000256" key="4">
    <source>
        <dbReference type="ARBA" id="ARBA00023125"/>
    </source>
</evidence>
<dbReference type="FunFam" id="1.10.10.10:FF:000001">
    <property type="entry name" value="LysR family transcriptional regulator"/>
    <property type="match status" value="1"/>
</dbReference>
<dbReference type="GO" id="GO:0003700">
    <property type="term" value="F:DNA-binding transcription factor activity"/>
    <property type="evidence" value="ECO:0007669"/>
    <property type="project" value="InterPro"/>
</dbReference>
<organism evidence="7 8">
    <name type="scientific">Bradyrhizobium forestalis</name>
    <dbReference type="NCBI Taxonomy" id="1419263"/>
    <lineage>
        <taxon>Bacteria</taxon>
        <taxon>Pseudomonadati</taxon>
        <taxon>Pseudomonadota</taxon>
        <taxon>Alphaproteobacteria</taxon>
        <taxon>Hyphomicrobiales</taxon>
        <taxon>Nitrobacteraceae</taxon>
        <taxon>Bradyrhizobium</taxon>
    </lineage>
</organism>
<evidence type="ECO:0000259" key="6">
    <source>
        <dbReference type="PROSITE" id="PS50931"/>
    </source>
</evidence>
<evidence type="ECO:0000313" key="7">
    <source>
        <dbReference type="EMBL" id="PJG51625.1"/>
    </source>
</evidence>
<comment type="function">
    <text evidence="1">NodD regulates the expression of the nodABCFE genes which encode other nodulation proteins. NodD is also a negative regulator of its own expression. Binds flavonoids as inducers.</text>
</comment>
<dbReference type="Pfam" id="PF00126">
    <property type="entry name" value="HTH_1"/>
    <property type="match status" value="1"/>
</dbReference>
<dbReference type="EMBL" id="PGVG01000034">
    <property type="protein sequence ID" value="PJG51625.1"/>
    <property type="molecule type" value="Genomic_DNA"/>
</dbReference>
<dbReference type="Pfam" id="PF03466">
    <property type="entry name" value="LysR_substrate"/>
    <property type="match status" value="1"/>
</dbReference>
<dbReference type="PANTHER" id="PTHR30346">
    <property type="entry name" value="TRANSCRIPTIONAL DUAL REGULATOR HCAR-RELATED"/>
    <property type="match status" value="1"/>
</dbReference>
<dbReference type="AlphaFoldDB" id="A0A2M8R1C1"/>
<evidence type="ECO:0000256" key="2">
    <source>
        <dbReference type="ARBA" id="ARBA00009437"/>
    </source>
</evidence>
<dbReference type="Gene3D" id="1.10.10.10">
    <property type="entry name" value="Winged helix-like DNA-binding domain superfamily/Winged helix DNA-binding domain"/>
    <property type="match status" value="1"/>
</dbReference>
<evidence type="ECO:0000313" key="8">
    <source>
        <dbReference type="Proteomes" id="UP000231194"/>
    </source>
</evidence>
<accession>A0A2M8R1C1</accession>
<dbReference type="GO" id="GO:0003677">
    <property type="term" value="F:DNA binding"/>
    <property type="evidence" value="ECO:0007669"/>
    <property type="project" value="UniProtKB-KW"/>
</dbReference>
<feature type="domain" description="HTH lysR-type" evidence="6">
    <location>
        <begin position="33"/>
        <end position="90"/>
    </location>
</feature>
<proteinExistence type="inferred from homology"/>
<keyword evidence="4" id="KW-0238">DNA-binding</keyword>
<dbReference type="PANTHER" id="PTHR30346:SF30">
    <property type="entry name" value="SMALL NEUTRAL PROTEASE REGULATORY PROTEIN"/>
    <property type="match status" value="1"/>
</dbReference>
<dbReference type="GO" id="GO:0032993">
    <property type="term" value="C:protein-DNA complex"/>
    <property type="evidence" value="ECO:0007669"/>
    <property type="project" value="TreeGrafter"/>
</dbReference>
<keyword evidence="5" id="KW-0804">Transcription</keyword>
<dbReference type="InterPro" id="IPR005119">
    <property type="entry name" value="LysR_subst-bd"/>
</dbReference>
<comment type="caution">
    <text evidence="7">The sequence shown here is derived from an EMBL/GenBank/DDBJ whole genome shotgun (WGS) entry which is preliminary data.</text>
</comment>
<keyword evidence="3" id="KW-0805">Transcription regulation</keyword>